<proteinExistence type="predicted"/>
<dbReference type="GO" id="GO:0003729">
    <property type="term" value="F:mRNA binding"/>
    <property type="evidence" value="ECO:0007669"/>
    <property type="project" value="TreeGrafter"/>
</dbReference>
<feature type="region of interest" description="Disordered" evidence="3">
    <location>
        <begin position="857"/>
        <end position="895"/>
    </location>
</feature>
<dbReference type="OrthoDB" id="5977072at2759"/>
<feature type="region of interest" description="Disordered" evidence="3">
    <location>
        <begin position="620"/>
        <end position="639"/>
    </location>
</feature>
<reference evidence="4" key="1">
    <citation type="submission" date="2021-01" db="UniProtKB">
        <authorList>
            <consortium name="EnsemblMetazoa"/>
        </authorList>
    </citation>
    <scope>IDENTIFICATION</scope>
</reference>
<feature type="compositionally biased region" description="Polar residues" evidence="3">
    <location>
        <begin position="857"/>
        <end position="872"/>
    </location>
</feature>
<evidence type="ECO:0000256" key="1">
    <source>
        <dbReference type="ARBA" id="ARBA00004496"/>
    </source>
</evidence>
<dbReference type="Proteomes" id="UP000594262">
    <property type="component" value="Unplaced"/>
</dbReference>
<evidence type="ECO:0000256" key="3">
    <source>
        <dbReference type="SAM" id="MobiDB-lite"/>
    </source>
</evidence>
<feature type="region of interest" description="Disordered" evidence="3">
    <location>
        <begin position="737"/>
        <end position="763"/>
    </location>
</feature>
<dbReference type="AlphaFoldDB" id="A0A7M5XI35"/>
<feature type="region of interest" description="Disordered" evidence="3">
    <location>
        <begin position="775"/>
        <end position="826"/>
    </location>
</feature>
<feature type="region of interest" description="Disordered" evidence="3">
    <location>
        <begin position="260"/>
        <end position="298"/>
    </location>
</feature>
<keyword evidence="5" id="KW-1185">Reference proteome</keyword>
<organism evidence="4 5">
    <name type="scientific">Clytia hemisphaerica</name>
    <dbReference type="NCBI Taxonomy" id="252671"/>
    <lineage>
        <taxon>Eukaryota</taxon>
        <taxon>Metazoa</taxon>
        <taxon>Cnidaria</taxon>
        <taxon>Hydrozoa</taxon>
        <taxon>Hydroidolina</taxon>
        <taxon>Leptothecata</taxon>
        <taxon>Obeliida</taxon>
        <taxon>Clytiidae</taxon>
        <taxon>Clytia</taxon>
    </lineage>
</organism>
<evidence type="ECO:0000313" key="4">
    <source>
        <dbReference type="EnsemblMetazoa" id="CLYHEMP023631.1"/>
    </source>
</evidence>
<keyword evidence="2" id="KW-0963">Cytoplasm</keyword>
<dbReference type="InterPro" id="IPR018862">
    <property type="entry name" value="eIF4E-T"/>
</dbReference>
<accession>A0A7M5XI35</accession>
<feature type="region of interest" description="Disordered" evidence="3">
    <location>
        <begin position="695"/>
        <end position="719"/>
    </location>
</feature>
<evidence type="ECO:0000256" key="2">
    <source>
        <dbReference type="ARBA" id="ARBA00022490"/>
    </source>
</evidence>
<feature type="region of interest" description="Disordered" evidence="3">
    <location>
        <begin position="1033"/>
        <end position="1100"/>
    </location>
</feature>
<dbReference type="GO" id="GO:0017148">
    <property type="term" value="P:negative regulation of translation"/>
    <property type="evidence" value="ECO:0007669"/>
    <property type="project" value="TreeGrafter"/>
</dbReference>
<dbReference type="EnsemblMetazoa" id="CLYHEMT023631.1">
    <property type="protein sequence ID" value="CLYHEMP023631.1"/>
    <property type="gene ID" value="CLYHEMG023631"/>
</dbReference>
<feature type="region of interest" description="Disordered" evidence="3">
    <location>
        <begin position="88"/>
        <end position="108"/>
    </location>
</feature>
<feature type="compositionally biased region" description="Basic and acidic residues" evidence="3">
    <location>
        <begin position="88"/>
        <end position="99"/>
    </location>
</feature>
<comment type="subcellular location">
    <subcellularLocation>
        <location evidence="1">Cytoplasm</location>
    </subcellularLocation>
</comment>
<dbReference type="PANTHER" id="PTHR12269">
    <property type="entry name" value="EUKARYOTIC TRANSLATION INITIATION FACTOR 4E TRANSPORTER"/>
    <property type="match status" value="1"/>
</dbReference>
<evidence type="ECO:0000313" key="5">
    <source>
        <dbReference type="Proteomes" id="UP000594262"/>
    </source>
</evidence>
<dbReference type="RefSeq" id="XP_066918921.1">
    <property type="nucleotide sequence ID" value="XM_067062820.1"/>
</dbReference>
<dbReference type="PANTHER" id="PTHR12269:SF1">
    <property type="entry name" value="EUKARYOTIC TRANSLATION INITIATION FACTOR 4E TRANSPORTER"/>
    <property type="match status" value="1"/>
</dbReference>
<feature type="region of interest" description="Disordered" evidence="3">
    <location>
        <begin position="129"/>
        <end position="239"/>
    </location>
</feature>
<name>A0A7M5XI35_9CNID</name>
<protein>
    <submittedName>
        <fullName evidence="4">Uncharacterized protein</fullName>
    </submittedName>
</protein>
<dbReference type="GO" id="GO:0005634">
    <property type="term" value="C:nucleus"/>
    <property type="evidence" value="ECO:0007669"/>
    <property type="project" value="TreeGrafter"/>
</dbReference>
<feature type="compositionally biased region" description="Basic and acidic residues" evidence="3">
    <location>
        <begin position="181"/>
        <end position="228"/>
    </location>
</feature>
<feature type="compositionally biased region" description="Polar residues" evidence="3">
    <location>
        <begin position="1067"/>
        <end position="1080"/>
    </location>
</feature>
<dbReference type="GeneID" id="136806264"/>
<feature type="compositionally biased region" description="Polar residues" evidence="3">
    <location>
        <begin position="1033"/>
        <end position="1052"/>
    </location>
</feature>
<feature type="compositionally biased region" description="Basic and acidic residues" evidence="3">
    <location>
        <begin position="798"/>
        <end position="808"/>
    </location>
</feature>
<dbReference type="GO" id="GO:0036464">
    <property type="term" value="C:cytoplasmic ribonucleoprotein granule"/>
    <property type="evidence" value="ECO:0007669"/>
    <property type="project" value="UniProtKB-ARBA"/>
</dbReference>
<feature type="region of interest" description="Disordered" evidence="3">
    <location>
        <begin position="560"/>
        <end position="591"/>
    </location>
</feature>
<feature type="region of interest" description="Disordered" evidence="3">
    <location>
        <begin position="425"/>
        <end position="456"/>
    </location>
</feature>
<sequence length="1100" mass="122945">MSSNEKIVQEVVQDLKDKVSIPSDEKAPITTSPVSELKKAVIMKEDENKELKRIIYTIEQLLEIKIKEECMKKPSYLQEQHFKDGKWDPEAWHRSDDSRSASPQVINGKTVLAEGKKIELMDDIELAPKRQSFKQGCQVKAQTTGPGERFPADKTRRLTGRASNQRRNFERESDSISAASHDFERMRKNLDFQSRDRSYSNDRHDKYSKHNQEREKFEDKPRKPHSESQPEWMSDEPINAEDSLNFFNINLEEDKKAWAAQSKKKKVRISPDVNTQQVTKKERKTRVPSPKIVQNGGKSTYKTGNFDINEFMGEVEYFPPEQFPKDNTGTKSRFTQFFTQRNTNTVMSQDGVLIPDNVINGPHPVSPKVSQALFAPIQPAPALLNAAANAHARQTSNIASIVEKNRQEKLLENINKTKREVRGSLSVDELEGRSTKPQPLLTQHDIPSQKPHQHQQHDNNAFNMLLQSMKNSGQLPDKPSPAVSGLPAHLLPQPPSRTSPVFEKLKRTLSRSPSPKDFAKAVSTVASIISTHPSINQELAILKAAESISEPVGINTIAKTPKSQSIQSQVRETTASPSIQTKKPLNPFTPTSVLKKMHKEKKGDGEFESQNPDVSIVSVQNNGKYPDVLPDQVKKQDRQSEKVNLEDQFLEAIVTTPDRFKWQNDTEVSRLMPFHSAPVTPKNHFPTVAQTNVVSASAPGTPDRHPLNPPQVKRMSAHPPGLSDKGLLAPSAFKAVGSNSSSNNDLGAIGSGAPTPSDKDKSAYNTFVDQLGKIQLDRTSPRQLPADPKLAPGNRSFSHRELETRQNEVPHGGMIPPRARPPSQQQQLLQAQRMAQIQQAQLLQQQKLQEIAKLGKQGSNLPQSQGPVSNIRQLLPDPEQNDNPQMQHPADTRRSPYLQQQQQQQQQILAFQQQQLLNQQRAAQMNQPRMPRPRWPMNPGVQPQMPNTQTPFNVNLAAQALVQQQMLNQAARARLFAQASLLQQQPQVVQAALMAQAALVRGQAQAQAAMMLNPRNINAMAEHMGLRQPYNANKQGARKQGSNATTPTSQMGGSPENGDDKNVLSKWFSNDVLQQTQPKSESGPPSGKFLSVEELERGQK</sequence>